<dbReference type="AlphaFoldDB" id="A0A1H9ZZC6"/>
<name>A0A1H9ZZC6_9FIRM</name>
<dbReference type="OrthoDB" id="9806249at2"/>
<gene>
    <name evidence="5" type="ORF">SAMN05660297_00797</name>
</gene>
<sequence length="322" mass="35225">MDPYIKQKNEVDYVCVVGGANIDIIGKCQNPMVGADSNPGEIQLSLGGVGRNVAHNLYNLGANPYLITAIGKDIYGEKLLKECKEIGINLEHSLVLDEKSGIYLAILDDQGEMITAISQMDIFKRLDTEFLHKKKSIINRAKVIVVDTNISEEAICFLIALTKEKSIPLFLDTVSIAKAAKVKPYIEAFHTIKPNLMELQFLTDRKISNTEDMKAAAAILLRKGVKEVVVSLGEAGAFYHNGESYGRMKGFDIKVKNTTGGGDAFLAGLVYGTLQRISLKEKVILALACGALTVGSYATVNNQISEESLMEFISNQEKSKEE</sequence>
<dbReference type="EMBL" id="FOHU01000002">
    <property type="protein sequence ID" value="SES87193.1"/>
    <property type="molecule type" value="Genomic_DNA"/>
</dbReference>
<dbReference type="UniPathway" id="UPA00704">
    <property type="reaction ID" value="UER00715"/>
</dbReference>
<dbReference type="RefSeq" id="WP_090439650.1">
    <property type="nucleotide sequence ID" value="NZ_FOHU01000002.1"/>
</dbReference>
<evidence type="ECO:0000259" key="4">
    <source>
        <dbReference type="Pfam" id="PF00294"/>
    </source>
</evidence>
<evidence type="ECO:0000313" key="5">
    <source>
        <dbReference type="EMBL" id="SES87193.1"/>
    </source>
</evidence>
<dbReference type="Pfam" id="PF00294">
    <property type="entry name" value="PfkB"/>
    <property type="match status" value="1"/>
</dbReference>
<dbReference type="GO" id="GO:0009024">
    <property type="term" value="F:tagatose-6-phosphate kinase activity"/>
    <property type="evidence" value="ECO:0007669"/>
    <property type="project" value="UniProtKB-EC"/>
</dbReference>
<dbReference type="SUPFAM" id="SSF53613">
    <property type="entry name" value="Ribokinase-like"/>
    <property type="match status" value="1"/>
</dbReference>
<reference evidence="5 6" key="1">
    <citation type="submission" date="2016-10" db="EMBL/GenBank/DDBJ databases">
        <authorList>
            <person name="de Groot N.N."/>
        </authorList>
    </citation>
    <scope>NUCLEOTIDE SEQUENCE [LARGE SCALE GENOMIC DNA]</scope>
    <source>
        <strain evidence="5 6">DSM 18979</strain>
    </source>
</reference>
<dbReference type="STRING" id="426128.SAMN05660297_00797"/>
<dbReference type="GO" id="GO:0005524">
    <property type="term" value="F:ATP binding"/>
    <property type="evidence" value="ECO:0007669"/>
    <property type="project" value="UniProtKB-KW"/>
</dbReference>
<organism evidence="5 6">
    <name type="scientific">Natronincola peptidivorans</name>
    <dbReference type="NCBI Taxonomy" id="426128"/>
    <lineage>
        <taxon>Bacteria</taxon>
        <taxon>Bacillati</taxon>
        <taxon>Bacillota</taxon>
        <taxon>Clostridia</taxon>
        <taxon>Peptostreptococcales</taxon>
        <taxon>Natronincolaceae</taxon>
        <taxon>Natronincola</taxon>
    </lineage>
</organism>
<dbReference type="PROSITE" id="PS00583">
    <property type="entry name" value="PFKB_KINASES_1"/>
    <property type="match status" value="1"/>
</dbReference>
<dbReference type="PROSITE" id="PS00584">
    <property type="entry name" value="PFKB_KINASES_2"/>
    <property type="match status" value="1"/>
</dbReference>
<protein>
    <recommendedName>
        <fullName evidence="3">Tagatose-6-phosphate kinase</fullName>
        <ecNumber evidence="3">2.7.1.144</ecNumber>
    </recommendedName>
</protein>
<proteinExistence type="inferred from homology"/>
<dbReference type="EC" id="2.7.1.144" evidence="3"/>
<comment type="catalytic activity">
    <reaction evidence="3">
        <text>D-tagatofuranose 6-phosphate + ATP = D-tagatofuranose 1,6-bisphosphate + ADP + H(+)</text>
        <dbReference type="Rhea" id="RHEA:12420"/>
        <dbReference type="ChEBI" id="CHEBI:15378"/>
        <dbReference type="ChEBI" id="CHEBI:30616"/>
        <dbReference type="ChEBI" id="CHEBI:58694"/>
        <dbReference type="ChEBI" id="CHEBI:58695"/>
        <dbReference type="ChEBI" id="CHEBI:456216"/>
        <dbReference type="EC" id="2.7.1.144"/>
    </reaction>
</comment>
<dbReference type="PANTHER" id="PTHR10584:SF166">
    <property type="entry name" value="RIBOKINASE"/>
    <property type="match status" value="1"/>
</dbReference>
<keyword evidence="3" id="KW-0547">Nucleotide-binding</keyword>
<dbReference type="GO" id="GO:0005988">
    <property type="term" value="P:lactose metabolic process"/>
    <property type="evidence" value="ECO:0007669"/>
    <property type="project" value="UniProtKB-KW"/>
</dbReference>
<evidence type="ECO:0000256" key="2">
    <source>
        <dbReference type="ARBA" id="ARBA00022777"/>
    </source>
</evidence>
<dbReference type="Proteomes" id="UP000199568">
    <property type="component" value="Unassembled WGS sequence"/>
</dbReference>
<dbReference type="InterPro" id="IPR002173">
    <property type="entry name" value="Carboh/pur_kinase_PfkB_CS"/>
</dbReference>
<evidence type="ECO:0000256" key="3">
    <source>
        <dbReference type="PIRNR" id="PIRNR000535"/>
    </source>
</evidence>
<keyword evidence="1 3" id="KW-0808">Transferase</keyword>
<comment type="pathway">
    <text evidence="3">Carbohydrate metabolism; D-tagatose 6-phosphate degradation; D-glyceraldehyde 3-phosphate and glycerone phosphate from D-tagatose 6-phosphate: step 1/2.</text>
</comment>
<evidence type="ECO:0000313" key="6">
    <source>
        <dbReference type="Proteomes" id="UP000199568"/>
    </source>
</evidence>
<dbReference type="InterPro" id="IPR011611">
    <property type="entry name" value="PfkB_dom"/>
</dbReference>
<comment type="similarity">
    <text evidence="3">Belongs to the carbohydrate kinase PfkB family. LacC subfamily.</text>
</comment>
<dbReference type="InterPro" id="IPR029056">
    <property type="entry name" value="Ribokinase-like"/>
</dbReference>
<dbReference type="GO" id="GO:2001059">
    <property type="term" value="P:D-tagatose 6-phosphate catabolic process"/>
    <property type="evidence" value="ECO:0007669"/>
    <property type="project" value="UniProtKB-UniPathway"/>
</dbReference>
<keyword evidence="2 5" id="KW-0418">Kinase</keyword>
<dbReference type="PANTHER" id="PTHR10584">
    <property type="entry name" value="SUGAR KINASE"/>
    <property type="match status" value="1"/>
</dbReference>
<feature type="domain" description="Carbohydrate kinase PfkB" evidence="4">
    <location>
        <begin position="13"/>
        <end position="301"/>
    </location>
</feature>
<keyword evidence="6" id="KW-1185">Reference proteome</keyword>
<dbReference type="CDD" id="cd01941">
    <property type="entry name" value="YeiC_kinase_like"/>
    <property type="match status" value="1"/>
</dbReference>
<accession>A0A1H9ZZC6</accession>
<keyword evidence="3" id="KW-0067">ATP-binding</keyword>
<evidence type="ECO:0000256" key="1">
    <source>
        <dbReference type="ARBA" id="ARBA00022679"/>
    </source>
</evidence>
<dbReference type="InterPro" id="IPR017583">
    <property type="entry name" value="Tagatose/fructose_Pkinase"/>
</dbReference>
<dbReference type="PIRSF" id="PIRSF000535">
    <property type="entry name" value="1PFK/6PFK/LacC"/>
    <property type="match status" value="1"/>
</dbReference>
<dbReference type="Gene3D" id="3.40.1190.20">
    <property type="match status" value="1"/>
</dbReference>
<keyword evidence="3" id="KW-0423">Lactose metabolism</keyword>